<organism evidence="1 2">
    <name type="scientific">Ixodes persulcatus</name>
    <name type="common">Taiga tick</name>
    <dbReference type="NCBI Taxonomy" id="34615"/>
    <lineage>
        <taxon>Eukaryota</taxon>
        <taxon>Metazoa</taxon>
        <taxon>Ecdysozoa</taxon>
        <taxon>Arthropoda</taxon>
        <taxon>Chelicerata</taxon>
        <taxon>Arachnida</taxon>
        <taxon>Acari</taxon>
        <taxon>Parasitiformes</taxon>
        <taxon>Ixodida</taxon>
        <taxon>Ixodoidea</taxon>
        <taxon>Ixodidae</taxon>
        <taxon>Ixodinae</taxon>
        <taxon>Ixodes</taxon>
    </lineage>
</organism>
<comment type="caution">
    <text evidence="1">The sequence shown here is derived from an EMBL/GenBank/DDBJ whole genome shotgun (WGS) entry which is preliminary data.</text>
</comment>
<dbReference type="Proteomes" id="UP000805193">
    <property type="component" value="Unassembled WGS sequence"/>
</dbReference>
<sequence length="106" mass="11820">NPSLSDEGHWERIYWPVHTAYGKEYLTLAVNSSLVGYGHRANYCAFWQQFLPRLVNLSANHPNMSATCTAGASQSVPVRTAFLSLPTLVSFVAAAKALLFYPRLWC</sequence>
<proteinExistence type="predicted"/>
<evidence type="ECO:0000313" key="1">
    <source>
        <dbReference type="EMBL" id="KAG0411764.1"/>
    </source>
</evidence>
<reference evidence="1 2" key="1">
    <citation type="journal article" date="2020" name="Cell">
        <title>Large-Scale Comparative Analyses of Tick Genomes Elucidate Their Genetic Diversity and Vector Capacities.</title>
        <authorList>
            <consortium name="Tick Genome and Microbiome Consortium (TIGMIC)"/>
            <person name="Jia N."/>
            <person name="Wang J."/>
            <person name="Shi W."/>
            <person name="Du L."/>
            <person name="Sun Y."/>
            <person name="Zhan W."/>
            <person name="Jiang J.F."/>
            <person name="Wang Q."/>
            <person name="Zhang B."/>
            <person name="Ji P."/>
            <person name="Bell-Sakyi L."/>
            <person name="Cui X.M."/>
            <person name="Yuan T.T."/>
            <person name="Jiang B.G."/>
            <person name="Yang W.F."/>
            <person name="Lam T.T."/>
            <person name="Chang Q.C."/>
            <person name="Ding S.J."/>
            <person name="Wang X.J."/>
            <person name="Zhu J.G."/>
            <person name="Ruan X.D."/>
            <person name="Zhao L."/>
            <person name="Wei J.T."/>
            <person name="Ye R.Z."/>
            <person name="Que T.C."/>
            <person name="Du C.H."/>
            <person name="Zhou Y.H."/>
            <person name="Cheng J.X."/>
            <person name="Dai P.F."/>
            <person name="Guo W.B."/>
            <person name="Han X.H."/>
            <person name="Huang E.J."/>
            <person name="Li L.F."/>
            <person name="Wei W."/>
            <person name="Gao Y.C."/>
            <person name="Liu J.Z."/>
            <person name="Shao H.Z."/>
            <person name="Wang X."/>
            <person name="Wang C.C."/>
            <person name="Yang T.C."/>
            <person name="Huo Q.B."/>
            <person name="Li W."/>
            <person name="Chen H.Y."/>
            <person name="Chen S.E."/>
            <person name="Zhou L.G."/>
            <person name="Ni X.B."/>
            <person name="Tian J.H."/>
            <person name="Sheng Y."/>
            <person name="Liu T."/>
            <person name="Pan Y.S."/>
            <person name="Xia L.Y."/>
            <person name="Li J."/>
            <person name="Zhao F."/>
            <person name="Cao W.C."/>
        </authorList>
    </citation>
    <scope>NUCLEOTIDE SEQUENCE [LARGE SCALE GENOMIC DNA]</scope>
    <source>
        <strain evidence="1">Iper-2018</strain>
    </source>
</reference>
<feature type="non-terminal residue" evidence="1">
    <location>
        <position position="1"/>
    </location>
</feature>
<name>A0AC60NY19_IXOPE</name>
<dbReference type="EMBL" id="JABSTQ010011405">
    <property type="protein sequence ID" value="KAG0411764.1"/>
    <property type="molecule type" value="Genomic_DNA"/>
</dbReference>
<accession>A0AC60NY19</accession>
<keyword evidence="2" id="KW-1185">Reference proteome</keyword>
<protein>
    <submittedName>
        <fullName evidence="1">Uncharacterized protein</fullName>
    </submittedName>
</protein>
<evidence type="ECO:0000313" key="2">
    <source>
        <dbReference type="Proteomes" id="UP000805193"/>
    </source>
</evidence>
<gene>
    <name evidence="1" type="ORF">HPB47_011102</name>
</gene>